<protein>
    <recommendedName>
        <fullName evidence="2">DUF4382 domain-containing protein</fullName>
    </recommendedName>
</protein>
<evidence type="ECO:0008006" key="2">
    <source>
        <dbReference type="Google" id="ProtNLM"/>
    </source>
</evidence>
<comment type="caution">
    <text evidence="1">The sequence shown here is derived from an EMBL/GenBank/DDBJ whole genome shotgun (WGS) entry which is preliminary data.</text>
</comment>
<organism evidence="1">
    <name type="scientific">termite gut metagenome</name>
    <dbReference type="NCBI Taxonomy" id="433724"/>
    <lineage>
        <taxon>unclassified sequences</taxon>
        <taxon>metagenomes</taxon>
        <taxon>organismal metagenomes</taxon>
    </lineage>
</organism>
<dbReference type="AlphaFoldDB" id="A0A5J4PNZ3"/>
<evidence type="ECO:0000313" key="1">
    <source>
        <dbReference type="EMBL" id="KAA6311296.1"/>
    </source>
</evidence>
<accession>A0A5J4PNZ3</accession>
<dbReference type="PROSITE" id="PS51257">
    <property type="entry name" value="PROKAR_LIPOPROTEIN"/>
    <property type="match status" value="1"/>
</dbReference>
<gene>
    <name evidence="1" type="ORF">EZS27_037547</name>
</gene>
<proteinExistence type="predicted"/>
<reference evidence="1" key="1">
    <citation type="submission" date="2019-03" db="EMBL/GenBank/DDBJ databases">
        <title>Single cell metagenomics reveals metabolic interactions within the superorganism composed of flagellate Streblomastix strix and complex community of Bacteroidetes bacteria on its surface.</title>
        <authorList>
            <person name="Treitli S.C."/>
            <person name="Kolisko M."/>
            <person name="Husnik F."/>
            <person name="Keeling P."/>
            <person name="Hampl V."/>
        </authorList>
    </citation>
    <scope>NUCLEOTIDE SEQUENCE</scope>
    <source>
        <strain evidence="1">STM</strain>
    </source>
</reference>
<name>A0A5J4PNZ3_9ZZZZ</name>
<dbReference type="EMBL" id="SNRY01007009">
    <property type="protein sequence ID" value="KAA6311296.1"/>
    <property type="molecule type" value="Genomic_DNA"/>
</dbReference>
<sequence length="208" mass="23351">MNQKSIMRNIIMNKPVIVFIKASCIIFAFLATSCSSGGDYPFYSYNDPTIYSTSDKVMPTEIILFISLYIEHNGQKKYIVADNLRNLLLKVNKKSWQLTDSYVMDTLHLSGKETVGRYRVTNQKLSYPFAVDIKVATGELTTAGQYAELLNNYLSLRPGSYICRIESLDIKTAAGALEKIYTPTLICPLDINENCASVNLGSFEILIE</sequence>